<evidence type="ECO:0000256" key="14">
    <source>
        <dbReference type="ARBA" id="ARBA00049244"/>
    </source>
</evidence>
<keyword evidence="11" id="KW-0808">Transferase</keyword>
<evidence type="ECO:0000256" key="3">
    <source>
        <dbReference type="ARBA" id="ARBA00022722"/>
    </source>
</evidence>
<dbReference type="PROSITE" id="PS50994">
    <property type="entry name" value="INTEGRASE"/>
    <property type="match status" value="1"/>
</dbReference>
<evidence type="ECO:0000256" key="10">
    <source>
        <dbReference type="ARBA" id="ARBA00022918"/>
    </source>
</evidence>
<keyword evidence="1" id="KW-0815">Transposition</keyword>
<protein>
    <recommendedName>
        <fullName evidence="15">Integrase catalytic domain-containing protein</fullName>
    </recommendedName>
</protein>
<dbReference type="OrthoDB" id="1938465at2759"/>
<comment type="caution">
    <text evidence="16">The sequence shown here is derived from an EMBL/GenBank/DDBJ whole genome shotgun (WGS) entry which is preliminary data.</text>
</comment>
<dbReference type="InterPro" id="IPR012337">
    <property type="entry name" value="RNaseH-like_sf"/>
</dbReference>
<keyword evidence="5" id="KW-0255">Endonuclease</keyword>
<dbReference type="GO" id="GO:0003964">
    <property type="term" value="F:RNA-directed DNA polymerase activity"/>
    <property type="evidence" value="ECO:0007669"/>
    <property type="project" value="UniProtKB-KW"/>
</dbReference>
<evidence type="ECO:0000256" key="8">
    <source>
        <dbReference type="ARBA" id="ARBA00022884"/>
    </source>
</evidence>
<evidence type="ECO:0000256" key="9">
    <source>
        <dbReference type="ARBA" id="ARBA00022908"/>
    </source>
</evidence>
<evidence type="ECO:0000256" key="11">
    <source>
        <dbReference type="ARBA" id="ARBA00022932"/>
    </source>
</evidence>
<proteinExistence type="predicted"/>
<evidence type="ECO:0000256" key="13">
    <source>
        <dbReference type="ARBA" id="ARBA00048173"/>
    </source>
</evidence>
<evidence type="ECO:0000256" key="2">
    <source>
        <dbReference type="ARBA" id="ARBA00022695"/>
    </source>
</evidence>
<sequence>MAENQTGQKIKAVVSDNGGEFINKEFLRLFEENGIIHLSTALYTPHPNPVAERANWSLLERIRVLLLYYQVPAEWWGEARSMETYLLNKTPVSSLSFQTPISKWVVNSPSTGIDHLHHFGCTAVIHLPKEMQTLKVGPMGVLCIFLGKDGEAFWPLYSSSLPLPSLSSLSLPSADLPIESMSGASELISDPEVVEALLDKRGGTSPEAVIVCPPQPIASLEKPLPKGWTYKLAAETAPKDPTSVVSMEHVVSGKCSRQPPNRFAGAVVGMVPCSFGEAMASLKSNTWLNVIVGEFASL</sequence>
<accession>A0A9Q3JZM6</accession>
<dbReference type="GO" id="GO:0016787">
    <property type="term" value="F:hydrolase activity"/>
    <property type="evidence" value="ECO:0007669"/>
    <property type="project" value="UniProtKB-KW"/>
</dbReference>
<dbReference type="GO" id="GO:0003887">
    <property type="term" value="F:DNA-directed DNA polymerase activity"/>
    <property type="evidence" value="ECO:0007669"/>
    <property type="project" value="UniProtKB-KW"/>
</dbReference>
<dbReference type="Proteomes" id="UP000765509">
    <property type="component" value="Unassembled WGS sequence"/>
</dbReference>
<evidence type="ECO:0000313" key="17">
    <source>
        <dbReference type="Proteomes" id="UP000765509"/>
    </source>
</evidence>
<reference evidence="16" key="1">
    <citation type="submission" date="2021-03" db="EMBL/GenBank/DDBJ databases">
        <title>Draft genome sequence of rust myrtle Austropuccinia psidii MF-1, a brazilian biotype.</title>
        <authorList>
            <person name="Quecine M.C."/>
            <person name="Pachon D.M.R."/>
            <person name="Bonatelli M.L."/>
            <person name="Correr F.H."/>
            <person name="Franceschini L.M."/>
            <person name="Leite T.F."/>
            <person name="Margarido G.R.A."/>
            <person name="Almeida C.A."/>
            <person name="Ferrarezi J.A."/>
            <person name="Labate C.A."/>
        </authorList>
    </citation>
    <scope>NUCLEOTIDE SEQUENCE</scope>
    <source>
        <strain evidence="16">MF-1</strain>
    </source>
</reference>
<keyword evidence="7" id="KW-0460">Magnesium</keyword>
<dbReference type="GO" id="GO:0032196">
    <property type="term" value="P:transposition"/>
    <property type="evidence" value="ECO:0007669"/>
    <property type="project" value="UniProtKB-KW"/>
</dbReference>
<keyword evidence="11" id="KW-0239">DNA-directed DNA polymerase</keyword>
<evidence type="ECO:0000256" key="5">
    <source>
        <dbReference type="ARBA" id="ARBA00022759"/>
    </source>
</evidence>
<dbReference type="AlphaFoldDB" id="A0A9Q3JZM6"/>
<name>A0A9Q3JZM6_9BASI</name>
<organism evidence="16 17">
    <name type="scientific">Austropuccinia psidii MF-1</name>
    <dbReference type="NCBI Taxonomy" id="1389203"/>
    <lineage>
        <taxon>Eukaryota</taxon>
        <taxon>Fungi</taxon>
        <taxon>Dikarya</taxon>
        <taxon>Basidiomycota</taxon>
        <taxon>Pucciniomycotina</taxon>
        <taxon>Pucciniomycetes</taxon>
        <taxon>Pucciniales</taxon>
        <taxon>Sphaerophragmiaceae</taxon>
        <taxon>Austropuccinia</taxon>
    </lineage>
</organism>
<dbReference type="PANTHER" id="PTHR42648:SF11">
    <property type="entry name" value="TRANSPOSON TY4-P GAG-POL POLYPROTEIN"/>
    <property type="match status" value="1"/>
</dbReference>
<keyword evidence="6" id="KW-0378">Hydrolase</keyword>
<dbReference type="GO" id="GO:0015074">
    <property type="term" value="P:DNA integration"/>
    <property type="evidence" value="ECO:0007669"/>
    <property type="project" value="UniProtKB-KW"/>
</dbReference>
<keyword evidence="9" id="KW-0229">DNA integration</keyword>
<keyword evidence="17" id="KW-1185">Reference proteome</keyword>
<keyword evidence="2" id="KW-0548">Nucleotidyltransferase</keyword>
<evidence type="ECO:0000259" key="15">
    <source>
        <dbReference type="PROSITE" id="PS50994"/>
    </source>
</evidence>
<keyword evidence="3" id="KW-0540">Nuclease</keyword>
<keyword evidence="4" id="KW-0479">Metal-binding</keyword>
<evidence type="ECO:0000256" key="7">
    <source>
        <dbReference type="ARBA" id="ARBA00022842"/>
    </source>
</evidence>
<dbReference type="InterPro" id="IPR036397">
    <property type="entry name" value="RNaseH_sf"/>
</dbReference>
<evidence type="ECO:0000256" key="1">
    <source>
        <dbReference type="ARBA" id="ARBA00022578"/>
    </source>
</evidence>
<feature type="domain" description="Integrase catalytic" evidence="15">
    <location>
        <begin position="1"/>
        <end position="108"/>
    </location>
</feature>
<dbReference type="SUPFAM" id="SSF53098">
    <property type="entry name" value="Ribonuclease H-like"/>
    <property type="match status" value="1"/>
</dbReference>
<dbReference type="GO" id="GO:0004519">
    <property type="term" value="F:endonuclease activity"/>
    <property type="evidence" value="ECO:0007669"/>
    <property type="project" value="UniProtKB-KW"/>
</dbReference>
<dbReference type="InterPro" id="IPR039537">
    <property type="entry name" value="Retrotran_Ty1/copia-like"/>
</dbReference>
<dbReference type="GO" id="GO:0003723">
    <property type="term" value="F:RNA binding"/>
    <property type="evidence" value="ECO:0007669"/>
    <property type="project" value="UniProtKB-KW"/>
</dbReference>
<dbReference type="GO" id="GO:0005634">
    <property type="term" value="C:nucleus"/>
    <property type="evidence" value="ECO:0007669"/>
    <property type="project" value="UniProtKB-ARBA"/>
</dbReference>
<gene>
    <name evidence="16" type="ORF">O181_110976</name>
</gene>
<keyword evidence="10" id="KW-0695">RNA-directed DNA polymerase</keyword>
<dbReference type="EMBL" id="AVOT02087822">
    <property type="protein sequence ID" value="MBW0571261.1"/>
    <property type="molecule type" value="Genomic_DNA"/>
</dbReference>
<dbReference type="PANTHER" id="PTHR42648">
    <property type="entry name" value="TRANSPOSASE, PUTATIVE-RELATED"/>
    <property type="match status" value="1"/>
</dbReference>
<keyword evidence="12" id="KW-0233">DNA recombination</keyword>
<comment type="catalytic activity">
    <reaction evidence="14">
        <text>DNA(n) + a 2'-deoxyribonucleoside 5'-triphosphate = DNA(n+1) + diphosphate</text>
        <dbReference type="Rhea" id="RHEA:22508"/>
        <dbReference type="Rhea" id="RHEA-COMP:17339"/>
        <dbReference type="Rhea" id="RHEA-COMP:17340"/>
        <dbReference type="ChEBI" id="CHEBI:33019"/>
        <dbReference type="ChEBI" id="CHEBI:61560"/>
        <dbReference type="ChEBI" id="CHEBI:173112"/>
        <dbReference type="EC" id="2.7.7.7"/>
    </reaction>
</comment>
<dbReference type="InterPro" id="IPR001584">
    <property type="entry name" value="Integrase_cat-core"/>
</dbReference>
<evidence type="ECO:0000256" key="12">
    <source>
        <dbReference type="ARBA" id="ARBA00023172"/>
    </source>
</evidence>
<evidence type="ECO:0000256" key="4">
    <source>
        <dbReference type="ARBA" id="ARBA00022723"/>
    </source>
</evidence>
<dbReference type="Gene3D" id="3.30.420.10">
    <property type="entry name" value="Ribonuclease H-like superfamily/Ribonuclease H"/>
    <property type="match status" value="1"/>
</dbReference>
<evidence type="ECO:0000256" key="6">
    <source>
        <dbReference type="ARBA" id="ARBA00022801"/>
    </source>
</evidence>
<evidence type="ECO:0000313" key="16">
    <source>
        <dbReference type="EMBL" id="MBW0571261.1"/>
    </source>
</evidence>
<keyword evidence="8" id="KW-0694">RNA-binding</keyword>
<comment type="catalytic activity">
    <reaction evidence="13">
        <text>DNA(n) + a 2'-deoxyribonucleoside 5'-triphosphate = DNA(n+1) + diphosphate</text>
        <dbReference type="Rhea" id="RHEA:22508"/>
        <dbReference type="Rhea" id="RHEA-COMP:17339"/>
        <dbReference type="Rhea" id="RHEA-COMP:17340"/>
        <dbReference type="ChEBI" id="CHEBI:33019"/>
        <dbReference type="ChEBI" id="CHEBI:61560"/>
        <dbReference type="ChEBI" id="CHEBI:173112"/>
        <dbReference type="EC" id="2.7.7.49"/>
    </reaction>
</comment>
<dbReference type="GO" id="GO:0006310">
    <property type="term" value="P:DNA recombination"/>
    <property type="evidence" value="ECO:0007669"/>
    <property type="project" value="UniProtKB-KW"/>
</dbReference>
<dbReference type="GO" id="GO:0046872">
    <property type="term" value="F:metal ion binding"/>
    <property type="evidence" value="ECO:0007669"/>
    <property type="project" value="UniProtKB-KW"/>
</dbReference>